<dbReference type="SMART" id="SM00248">
    <property type="entry name" value="ANK"/>
    <property type="match status" value="3"/>
</dbReference>
<evidence type="ECO:0000256" key="3">
    <source>
        <dbReference type="PROSITE-ProRule" id="PRU00023"/>
    </source>
</evidence>
<comment type="caution">
    <text evidence="5">The sequence shown here is derived from an EMBL/GenBank/DDBJ whole genome shotgun (WGS) entry which is preliminary data.</text>
</comment>
<evidence type="ECO:0000313" key="6">
    <source>
        <dbReference type="Proteomes" id="UP001515480"/>
    </source>
</evidence>
<dbReference type="PROSITE" id="PS50297">
    <property type="entry name" value="ANK_REP_REGION"/>
    <property type="match status" value="2"/>
</dbReference>
<keyword evidence="1" id="KW-0677">Repeat</keyword>
<dbReference type="InterPro" id="IPR002110">
    <property type="entry name" value="Ankyrin_rpt"/>
</dbReference>
<proteinExistence type="predicted"/>
<feature type="chain" id="PRO_5044296206" description="Ankyrin repeat domain-containing protein" evidence="4">
    <location>
        <begin position="19"/>
        <end position="182"/>
    </location>
</feature>
<evidence type="ECO:0000256" key="2">
    <source>
        <dbReference type="ARBA" id="ARBA00023043"/>
    </source>
</evidence>
<name>A0AB34JKT0_PRYPA</name>
<gene>
    <name evidence="5" type="ORF">AB1Y20_021167</name>
</gene>
<dbReference type="AlphaFoldDB" id="A0AB34JKT0"/>
<evidence type="ECO:0000256" key="4">
    <source>
        <dbReference type="SAM" id="SignalP"/>
    </source>
</evidence>
<feature type="repeat" description="ANK" evidence="3">
    <location>
        <begin position="51"/>
        <end position="83"/>
    </location>
</feature>
<reference evidence="5 6" key="1">
    <citation type="journal article" date="2024" name="Science">
        <title>Giant polyketide synthase enzymes in the biosynthesis of giant marine polyether toxins.</title>
        <authorList>
            <person name="Fallon T.R."/>
            <person name="Shende V.V."/>
            <person name="Wierzbicki I.H."/>
            <person name="Pendleton A.L."/>
            <person name="Watervoot N.F."/>
            <person name="Auber R.P."/>
            <person name="Gonzalez D.J."/>
            <person name="Wisecaver J.H."/>
            <person name="Moore B.S."/>
        </authorList>
    </citation>
    <scope>NUCLEOTIDE SEQUENCE [LARGE SCALE GENOMIC DNA]</scope>
    <source>
        <strain evidence="5 6">12B1</strain>
    </source>
</reference>
<organism evidence="5 6">
    <name type="scientific">Prymnesium parvum</name>
    <name type="common">Toxic golden alga</name>
    <dbReference type="NCBI Taxonomy" id="97485"/>
    <lineage>
        <taxon>Eukaryota</taxon>
        <taxon>Haptista</taxon>
        <taxon>Haptophyta</taxon>
        <taxon>Prymnesiophyceae</taxon>
        <taxon>Prymnesiales</taxon>
        <taxon>Prymnesiaceae</taxon>
        <taxon>Prymnesium</taxon>
    </lineage>
</organism>
<evidence type="ECO:0008006" key="7">
    <source>
        <dbReference type="Google" id="ProtNLM"/>
    </source>
</evidence>
<dbReference type="Proteomes" id="UP001515480">
    <property type="component" value="Unassembled WGS sequence"/>
</dbReference>
<evidence type="ECO:0000313" key="5">
    <source>
        <dbReference type="EMBL" id="KAL1521507.1"/>
    </source>
</evidence>
<keyword evidence="2 3" id="KW-0040">ANK repeat</keyword>
<dbReference type="Pfam" id="PF12796">
    <property type="entry name" value="Ank_2"/>
    <property type="match status" value="1"/>
</dbReference>
<protein>
    <recommendedName>
        <fullName evidence="7">Ankyrin repeat domain-containing protein</fullName>
    </recommendedName>
</protein>
<dbReference type="SUPFAM" id="SSF48403">
    <property type="entry name" value="Ankyrin repeat"/>
    <property type="match status" value="1"/>
</dbReference>
<feature type="signal peptide" evidence="4">
    <location>
        <begin position="1"/>
        <end position="18"/>
    </location>
</feature>
<dbReference type="Gene3D" id="1.25.40.20">
    <property type="entry name" value="Ankyrin repeat-containing domain"/>
    <property type="match status" value="1"/>
</dbReference>
<keyword evidence="6" id="KW-1185">Reference proteome</keyword>
<evidence type="ECO:0000256" key="1">
    <source>
        <dbReference type="ARBA" id="ARBA00022737"/>
    </source>
</evidence>
<feature type="repeat" description="ANK" evidence="3">
    <location>
        <begin position="84"/>
        <end position="116"/>
    </location>
</feature>
<keyword evidence="4" id="KW-0732">Signal</keyword>
<dbReference type="PANTHER" id="PTHR24171">
    <property type="entry name" value="ANKYRIN REPEAT DOMAIN-CONTAINING PROTEIN 39-RELATED"/>
    <property type="match status" value="1"/>
</dbReference>
<accession>A0AB34JKT0</accession>
<dbReference type="PROSITE" id="PS50088">
    <property type="entry name" value="ANK_REPEAT"/>
    <property type="match status" value="2"/>
</dbReference>
<dbReference type="InterPro" id="IPR036770">
    <property type="entry name" value="Ankyrin_rpt-contain_sf"/>
</dbReference>
<dbReference type="EMBL" id="JBGBPQ010000007">
    <property type="protein sequence ID" value="KAL1521507.1"/>
    <property type="molecule type" value="Genomic_DNA"/>
</dbReference>
<sequence length="182" mass="19669">MGSHRFVLPLLLAVQVCALPGIFKAVEKDSVEDLEAHLKADPTQLNAIGPDGQTPLMNAVLTGKVNAVKFLLSKGADTTIGEKDGYTPMHGAGFQGRAEIAKILIAHGLDPFDVHKDGHTPMTRACWGRETRHTLTVRAFVEAGASEKSLGRCLSATRSEATKRLVKEALEKLQLSKNKDEM</sequence>